<keyword evidence="2" id="KW-0496">Mitochondrion</keyword>
<proteinExistence type="predicted"/>
<accession>A0A0U2U7H7</accession>
<evidence type="ECO:0000313" key="2">
    <source>
        <dbReference type="EMBL" id="ALQ78691.1"/>
    </source>
</evidence>
<geneLocation type="mitochondrion" evidence="2"/>
<gene>
    <name evidence="2" type="primary">atp8</name>
</gene>
<keyword evidence="1" id="KW-1133">Transmembrane helix</keyword>
<keyword evidence="1" id="KW-0812">Transmembrane</keyword>
<dbReference type="AlphaFoldDB" id="A0A0U2U7H7"/>
<sequence>MPQFSPMSWVIIAFFLVGLMLLICVGVWWEGSSYYSVSCFKSSVNSSRLLVWGKSSK</sequence>
<dbReference type="EMBL" id="KT247375">
    <property type="protein sequence ID" value="ALQ78691.1"/>
    <property type="molecule type" value="Genomic_DNA"/>
</dbReference>
<keyword evidence="1" id="KW-0472">Membrane</keyword>
<protein>
    <submittedName>
        <fullName evidence="2">ATP synthase F0 subunit 8</fullName>
    </submittedName>
</protein>
<evidence type="ECO:0000256" key="1">
    <source>
        <dbReference type="SAM" id="Phobius"/>
    </source>
</evidence>
<name>A0A0U2U7H7_9BIVA</name>
<organism evidence="2">
    <name type="scientific">Potomida littoralis</name>
    <dbReference type="NCBI Taxonomy" id="165005"/>
    <lineage>
        <taxon>Eukaryota</taxon>
        <taxon>Metazoa</taxon>
        <taxon>Spiralia</taxon>
        <taxon>Lophotrochozoa</taxon>
        <taxon>Mollusca</taxon>
        <taxon>Bivalvia</taxon>
        <taxon>Autobranchia</taxon>
        <taxon>Heteroconchia</taxon>
        <taxon>Palaeoheterodonta</taxon>
        <taxon>Unionida</taxon>
        <taxon>Unionoidea</taxon>
        <taxon>Unionidae</taxon>
        <taxon>Gonideinae</taxon>
        <taxon>Potomida</taxon>
    </lineage>
</organism>
<reference evidence="2" key="1">
    <citation type="journal article" date="2016" name="Mitochondrial DNA A DNA Mapp Seq Anal">
        <title>The male and female complete mitochondrial genome sequences of the Endangered freshwater mussel Potomida littoralis (Cuvier, 1798) (Bivalvia: Unionidae).</title>
        <authorList>
            <person name="Froufe E."/>
            <person name="Gan H.M."/>
            <person name="Lee Y.P."/>
            <person name="Carneiro J."/>
            <person name="Varandas S."/>
            <person name="Teixeira A."/>
            <person name="Zieritz A."/>
            <person name="Sousa R."/>
            <person name="Lopes-Lima M."/>
        </authorList>
    </citation>
    <scope>NUCLEOTIDE SEQUENCE</scope>
    <source>
        <strain evidence="2">PL702M</strain>
        <tissue evidence="2">Gonad tissue</tissue>
    </source>
</reference>
<feature type="transmembrane region" description="Helical" evidence="1">
    <location>
        <begin position="7"/>
        <end position="29"/>
    </location>
</feature>